<dbReference type="SMART" id="SM00287">
    <property type="entry name" value="SH3b"/>
    <property type="match status" value="1"/>
</dbReference>
<dbReference type="Pfam" id="PF08239">
    <property type="entry name" value="SH3_3"/>
    <property type="match status" value="1"/>
</dbReference>
<accession>A0A8J7EZY1</accession>
<reference evidence="3" key="1">
    <citation type="submission" date="2020-10" db="EMBL/GenBank/DDBJ databases">
        <authorList>
            <person name="Castelo-Branco R."/>
            <person name="Eusebio N."/>
            <person name="Adriana R."/>
            <person name="Vieira A."/>
            <person name="Brugerolle De Fraissinette N."/>
            <person name="Rezende De Castro R."/>
            <person name="Schneider M.P."/>
            <person name="Vasconcelos V."/>
            <person name="Leao P.N."/>
        </authorList>
    </citation>
    <scope>NUCLEOTIDE SEQUENCE</scope>
    <source>
        <strain evidence="3">LEGE 06105</strain>
    </source>
</reference>
<dbReference type="AlphaFoldDB" id="A0A8J7EZY1"/>
<evidence type="ECO:0000256" key="1">
    <source>
        <dbReference type="SAM" id="SignalP"/>
    </source>
</evidence>
<keyword evidence="4" id="KW-1185">Reference proteome</keyword>
<sequence length="173" mass="18598">MNRFALKSSRWILSAAIVCSIVGVASSAQALVMKRGSTGYNVRIIQNTLKSQGFMSSSVNSTGYYGSITQRAVMNFQRARGLRADGVVGSQTLRAMGLAGTGGSIDSSPAGTKAIVRVSNFLNVRSGPGTGYSVKRRLSSGEGIFIFAESNNGWYRISNGNEWVHSRYIERTN</sequence>
<dbReference type="InterPro" id="IPR002477">
    <property type="entry name" value="Peptidoglycan-bd-like"/>
</dbReference>
<gene>
    <name evidence="3" type="ORF">IQ247_10610</name>
</gene>
<dbReference type="Pfam" id="PF01471">
    <property type="entry name" value="PG_binding_1"/>
    <property type="match status" value="1"/>
</dbReference>
<keyword evidence="1" id="KW-0732">Signal</keyword>
<dbReference type="SUPFAM" id="SSF47090">
    <property type="entry name" value="PGBD-like"/>
    <property type="match status" value="1"/>
</dbReference>
<dbReference type="RefSeq" id="WP_193919713.1">
    <property type="nucleotide sequence ID" value="NZ_JADEWL010000025.1"/>
</dbReference>
<name>A0A8J7EZY1_9CYAN</name>
<proteinExistence type="predicted"/>
<feature type="chain" id="PRO_5035322716" evidence="1">
    <location>
        <begin position="31"/>
        <end position="173"/>
    </location>
</feature>
<evidence type="ECO:0000313" key="4">
    <source>
        <dbReference type="Proteomes" id="UP000620559"/>
    </source>
</evidence>
<organism evidence="3 4">
    <name type="scientific">Plectonema cf. radiosum LEGE 06105</name>
    <dbReference type="NCBI Taxonomy" id="945769"/>
    <lineage>
        <taxon>Bacteria</taxon>
        <taxon>Bacillati</taxon>
        <taxon>Cyanobacteriota</taxon>
        <taxon>Cyanophyceae</taxon>
        <taxon>Oscillatoriophycideae</taxon>
        <taxon>Oscillatoriales</taxon>
        <taxon>Microcoleaceae</taxon>
        <taxon>Plectonema</taxon>
    </lineage>
</organism>
<feature type="domain" description="SH3b" evidence="2">
    <location>
        <begin position="111"/>
        <end position="173"/>
    </location>
</feature>
<protein>
    <submittedName>
        <fullName evidence="3">Peptidoglycan-binding protein</fullName>
    </submittedName>
</protein>
<feature type="signal peptide" evidence="1">
    <location>
        <begin position="1"/>
        <end position="30"/>
    </location>
</feature>
<evidence type="ECO:0000313" key="3">
    <source>
        <dbReference type="EMBL" id="MBE9213118.1"/>
    </source>
</evidence>
<dbReference type="Proteomes" id="UP000620559">
    <property type="component" value="Unassembled WGS sequence"/>
</dbReference>
<dbReference type="InterPro" id="IPR036365">
    <property type="entry name" value="PGBD-like_sf"/>
</dbReference>
<dbReference type="Gene3D" id="1.10.101.10">
    <property type="entry name" value="PGBD-like superfamily/PGBD"/>
    <property type="match status" value="1"/>
</dbReference>
<dbReference type="Gene3D" id="2.30.30.40">
    <property type="entry name" value="SH3 Domains"/>
    <property type="match status" value="1"/>
</dbReference>
<dbReference type="InterPro" id="IPR036366">
    <property type="entry name" value="PGBDSf"/>
</dbReference>
<comment type="caution">
    <text evidence="3">The sequence shown here is derived from an EMBL/GenBank/DDBJ whole genome shotgun (WGS) entry which is preliminary data.</text>
</comment>
<dbReference type="InterPro" id="IPR003646">
    <property type="entry name" value="SH3-like_bac-type"/>
</dbReference>
<evidence type="ECO:0000259" key="2">
    <source>
        <dbReference type="PROSITE" id="PS51781"/>
    </source>
</evidence>
<dbReference type="EMBL" id="JADEWL010000025">
    <property type="protein sequence ID" value="MBE9213118.1"/>
    <property type="molecule type" value="Genomic_DNA"/>
</dbReference>
<dbReference type="PROSITE" id="PS51781">
    <property type="entry name" value="SH3B"/>
    <property type="match status" value="1"/>
</dbReference>